<dbReference type="EMBL" id="BQKK01000010">
    <property type="protein sequence ID" value="GJN43999.1"/>
    <property type="molecule type" value="Genomic_DNA"/>
</dbReference>
<comment type="caution">
    <text evidence="3">The sequence shown here is derived from an EMBL/GenBank/DDBJ whole genome shotgun (WGS) entry which is preliminary data.</text>
</comment>
<dbReference type="Pfam" id="PF10969">
    <property type="entry name" value="DUF2771"/>
    <property type="match status" value="1"/>
</dbReference>
<organism evidence="3 4">
    <name type="scientific">Corynebacterium ammoniagenes</name>
    <name type="common">Brevibacterium ammoniagenes</name>
    <dbReference type="NCBI Taxonomy" id="1697"/>
    <lineage>
        <taxon>Bacteria</taxon>
        <taxon>Bacillati</taxon>
        <taxon>Actinomycetota</taxon>
        <taxon>Actinomycetes</taxon>
        <taxon>Mycobacteriales</taxon>
        <taxon>Corynebacteriaceae</taxon>
        <taxon>Corynebacterium</taxon>
    </lineage>
</organism>
<reference evidence="3" key="1">
    <citation type="submission" date="2021-12" db="EMBL/GenBank/DDBJ databases">
        <title>Draft genome sequence of Corynebacterium ammoniagenes strain T-723.</title>
        <authorList>
            <person name="Matsuzawa M."/>
            <person name="Hiratani M."/>
            <person name="Abe I."/>
            <person name="Tsuji Y."/>
            <person name="Nakamura J."/>
        </authorList>
    </citation>
    <scope>NUCLEOTIDE SEQUENCE</scope>
    <source>
        <strain evidence="3">T-723</strain>
    </source>
</reference>
<feature type="region of interest" description="Disordered" evidence="1">
    <location>
        <begin position="158"/>
        <end position="188"/>
    </location>
</feature>
<evidence type="ECO:0000256" key="1">
    <source>
        <dbReference type="SAM" id="MobiDB-lite"/>
    </source>
</evidence>
<dbReference type="Proteomes" id="UP001054925">
    <property type="component" value="Unassembled WGS sequence"/>
</dbReference>
<evidence type="ECO:0000313" key="4">
    <source>
        <dbReference type="Proteomes" id="UP001054925"/>
    </source>
</evidence>
<accession>A0AAV5GBL2</accession>
<keyword evidence="2" id="KW-0812">Transmembrane</keyword>
<evidence type="ECO:0000256" key="2">
    <source>
        <dbReference type="SAM" id="Phobius"/>
    </source>
</evidence>
<dbReference type="AlphaFoldDB" id="A0AAV5GBL2"/>
<dbReference type="InterPro" id="IPR024495">
    <property type="entry name" value="DUF2771"/>
</dbReference>
<feature type="compositionally biased region" description="Polar residues" evidence="1">
    <location>
        <begin position="166"/>
        <end position="176"/>
    </location>
</feature>
<evidence type="ECO:0008006" key="5">
    <source>
        <dbReference type="Google" id="ProtNLM"/>
    </source>
</evidence>
<proteinExistence type="predicted"/>
<evidence type="ECO:0000313" key="3">
    <source>
        <dbReference type="EMBL" id="GJN43999.1"/>
    </source>
</evidence>
<keyword evidence="2" id="KW-0472">Membrane</keyword>
<dbReference type="RefSeq" id="WP_236164055.1">
    <property type="nucleotide sequence ID" value="NZ_BQKK01000010.1"/>
</dbReference>
<gene>
    <name evidence="3" type="ORF">CAT723_24780</name>
</gene>
<feature type="transmembrane region" description="Helical" evidence="2">
    <location>
        <begin position="12"/>
        <end position="35"/>
    </location>
</feature>
<protein>
    <recommendedName>
        <fullName evidence="5">DUF2771 domain-containing protein</fullName>
    </recommendedName>
</protein>
<keyword evidence="2" id="KW-1133">Transmembrane helix</keyword>
<sequence length="188" mass="20494">MATRKQARKQTLIQVLALLIAVVVIVVAVVLFQSWANSRPGAHPNDIRITATVGDESIEVAPYLVCVPGTECPEGEVPNMYVGEDDTLKLDIPDDISRYQWQVLSIYDNPAANDETRHGAGEVETVEIPGSVDPIEASESDERPKLIVVEVSAVLVGADENGEEQPYSSVWSLSTMSDEEMAEQEAQE</sequence>
<name>A0AAV5GBL2_CORAM</name>
<feature type="compositionally biased region" description="Acidic residues" evidence="1">
    <location>
        <begin position="177"/>
        <end position="188"/>
    </location>
</feature>